<evidence type="ECO:0000256" key="6">
    <source>
        <dbReference type="PIRSR" id="PIRSR026534-1"/>
    </source>
</evidence>
<dbReference type="SUPFAM" id="SSF75005">
    <property type="entry name" value="Arabinanase/levansucrase/invertase"/>
    <property type="match status" value="1"/>
</dbReference>
<feature type="active site" description="Proton acceptor" evidence="6">
    <location>
        <position position="34"/>
    </location>
</feature>
<evidence type="ECO:0000256" key="1">
    <source>
        <dbReference type="ARBA" id="ARBA00004834"/>
    </source>
</evidence>
<feature type="signal peptide" evidence="9">
    <location>
        <begin position="1"/>
        <end position="27"/>
    </location>
</feature>
<evidence type="ECO:0000313" key="10">
    <source>
        <dbReference type="EMBL" id="MCP1338011.1"/>
    </source>
</evidence>
<feature type="binding site" evidence="7">
    <location>
        <begin position="171"/>
        <end position="173"/>
    </location>
    <ligand>
        <name>substrate</name>
    </ligand>
</feature>
<evidence type="ECO:0000256" key="7">
    <source>
        <dbReference type="PIRSR" id="PIRSR026534-2"/>
    </source>
</evidence>
<feature type="binding site" evidence="7">
    <location>
        <begin position="151"/>
        <end position="154"/>
    </location>
    <ligand>
        <name>substrate</name>
    </ligand>
</feature>
<dbReference type="PIRSF" id="PIRSF026534">
    <property type="entry name" value="Endo_alpha-L-arabinosidase"/>
    <property type="match status" value="1"/>
</dbReference>
<evidence type="ECO:0000256" key="4">
    <source>
        <dbReference type="ARBA" id="ARBA00023295"/>
    </source>
</evidence>
<dbReference type="InterPro" id="IPR023296">
    <property type="entry name" value="Glyco_hydro_beta-prop_sf"/>
</dbReference>
<keyword evidence="4 5" id="KW-0326">Glycosidase</keyword>
<evidence type="ECO:0000256" key="2">
    <source>
        <dbReference type="ARBA" id="ARBA00009865"/>
    </source>
</evidence>
<organism evidence="10 11">
    <name type="scientific">Idiomarina rhizosphaerae</name>
    <dbReference type="NCBI Taxonomy" id="2961572"/>
    <lineage>
        <taxon>Bacteria</taxon>
        <taxon>Pseudomonadati</taxon>
        <taxon>Pseudomonadota</taxon>
        <taxon>Gammaproteobacteria</taxon>
        <taxon>Alteromonadales</taxon>
        <taxon>Idiomarinaceae</taxon>
        <taxon>Idiomarina</taxon>
    </lineage>
</organism>
<gene>
    <name evidence="10" type="ORF">NJR55_00265</name>
</gene>
<comment type="pathway">
    <text evidence="1 5">Glycan metabolism; L-arabinan degradation.</text>
</comment>
<proteinExistence type="inferred from homology"/>
<evidence type="ECO:0000313" key="11">
    <source>
        <dbReference type="Proteomes" id="UP001139474"/>
    </source>
</evidence>
<comment type="catalytic activity">
    <reaction evidence="5">
        <text>Hydrolysis of terminal non-reducing alpha-L-arabinofuranoside residues in alpha-L-arabinosides.</text>
        <dbReference type="EC" id="3.2.1.55"/>
    </reaction>
</comment>
<comment type="caution">
    <text evidence="10">The sequence shown here is derived from an EMBL/GenBank/DDBJ whole genome shotgun (WGS) entry which is preliminary data.</text>
</comment>
<protein>
    <recommendedName>
        <fullName evidence="5">Extracellular exo-alpha-(1-&gt;5)-L-arabinofuranosidase</fullName>
        <ecNumber evidence="5">3.2.1.55</ecNumber>
    </recommendedName>
</protein>
<evidence type="ECO:0000256" key="5">
    <source>
        <dbReference type="PIRNR" id="PIRNR026534"/>
    </source>
</evidence>
<feature type="site" description="Important for substrate recognition" evidence="8">
    <location>
        <position position="287"/>
    </location>
</feature>
<dbReference type="PANTHER" id="PTHR43301:SF3">
    <property type="entry name" value="ARABINAN ENDO-1,5-ALPHA-L-ARABINOSIDASE A-RELATED"/>
    <property type="match status" value="1"/>
</dbReference>
<keyword evidence="9" id="KW-0732">Signal</keyword>
<dbReference type="RefSeq" id="WP_253616774.1">
    <property type="nucleotide sequence ID" value="NZ_JAMZDE010000001.1"/>
</dbReference>
<accession>A0A9X2JTH7</accession>
<dbReference type="GO" id="GO:0046556">
    <property type="term" value="F:alpha-L-arabinofuranosidase activity"/>
    <property type="evidence" value="ECO:0007669"/>
    <property type="project" value="UniProtKB-EC"/>
</dbReference>
<keyword evidence="3 5" id="KW-0378">Hydrolase</keyword>
<reference evidence="10" key="1">
    <citation type="submission" date="2022-06" db="EMBL/GenBank/DDBJ databases">
        <title>Idiomarina rhizosphaerae M1R2S28.</title>
        <authorList>
            <person name="Sun J.-Q."/>
            <person name="Li L.-F."/>
        </authorList>
    </citation>
    <scope>NUCLEOTIDE SEQUENCE</scope>
    <source>
        <strain evidence="10">M1R2S28</strain>
    </source>
</reference>
<dbReference type="InterPro" id="IPR016840">
    <property type="entry name" value="Glyco_hydro_43_endo_a_Ara-ase"/>
</dbReference>
<dbReference type="AlphaFoldDB" id="A0A9X2JTH7"/>
<dbReference type="InterPro" id="IPR006710">
    <property type="entry name" value="Glyco_hydro_43"/>
</dbReference>
<dbReference type="Pfam" id="PF04616">
    <property type="entry name" value="Glyco_hydro_43"/>
    <property type="match status" value="1"/>
</dbReference>
<dbReference type="EC" id="3.2.1.55" evidence="5"/>
<sequence length="344" mass="38637">MPKNNSVKWLSALAISASVSLSSVANAEQVSIHDPVMAKEGDTYYLFSTGPGITFYSSDDMENWQHEGRVFAGEPEWAKEVAPEFGGHLWAPDVFHHNDQYYLYYSVSQFGENTSAIGVTVNKTLDQDSSEYEWEDKGIVVQSVPNRDLWNAIDPNIIIDDDGTPWMSFGSFWAGMKLVKMKDNLTEIAQPEEWYTLAKLDRPAFTPDAEAGPAEIEAPFIFKHNDYYYLFVSYGKCCRGADSTYHMAVGRSKEVKGPYLDKDGVDMAKGGGSIVLKGNDEWYGVGHNSIYNFGDTDYLVFHAYEAADNGLQKLKIAPVNWSDGWPEIDESILKEYQSKLIKKD</sequence>
<evidence type="ECO:0000256" key="9">
    <source>
        <dbReference type="SAM" id="SignalP"/>
    </source>
</evidence>
<dbReference type="CDD" id="cd18830">
    <property type="entry name" value="GH43_CjArb43A-like"/>
    <property type="match status" value="1"/>
</dbReference>
<feature type="site" description="Important for catalytic activity, responsible for pKa modulation of the active site Glu and correct orientation of both the proton donor and substrate" evidence="8">
    <location>
        <position position="154"/>
    </location>
</feature>
<comment type="similarity">
    <text evidence="2 5">Belongs to the glycosyl hydrolase 43 family.</text>
</comment>
<evidence type="ECO:0000256" key="8">
    <source>
        <dbReference type="PIRSR" id="PIRSR026534-3"/>
    </source>
</evidence>
<dbReference type="Proteomes" id="UP001139474">
    <property type="component" value="Unassembled WGS sequence"/>
</dbReference>
<feature type="active site" description="Proton donor" evidence="6">
    <location>
        <position position="217"/>
    </location>
</feature>
<dbReference type="Gene3D" id="2.115.10.20">
    <property type="entry name" value="Glycosyl hydrolase domain, family 43"/>
    <property type="match status" value="1"/>
</dbReference>
<dbReference type="GO" id="GO:0046558">
    <property type="term" value="F:arabinan endo-1,5-alpha-L-arabinosidase activity"/>
    <property type="evidence" value="ECO:0007669"/>
    <property type="project" value="InterPro"/>
</dbReference>
<dbReference type="GO" id="GO:0005975">
    <property type="term" value="P:carbohydrate metabolic process"/>
    <property type="evidence" value="ECO:0007669"/>
    <property type="project" value="InterPro"/>
</dbReference>
<dbReference type="EMBL" id="JAMZDE010000001">
    <property type="protein sequence ID" value="MCP1338011.1"/>
    <property type="molecule type" value="Genomic_DNA"/>
</dbReference>
<dbReference type="PANTHER" id="PTHR43301">
    <property type="entry name" value="ARABINAN ENDO-1,5-ALPHA-L-ARABINOSIDASE"/>
    <property type="match status" value="1"/>
</dbReference>
<name>A0A9X2JTH7_9GAMM</name>
<feature type="chain" id="PRO_5040770021" description="Extracellular exo-alpha-(1-&gt;5)-L-arabinofuranosidase" evidence="9">
    <location>
        <begin position="28"/>
        <end position="344"/>
    </location>
</feature>
<feature type="binding site" evidence="7">
    <location>
        <position position="111"/>
    </location>
    <ligand>
        <name>substrate</name>
    </ligand>
</feature>
<feature type="binding site" evidence="7">
    <location>
        <position position="34"/>
    </location>
    <ligand>
        <name>substrate</name>
    </ligand>
</feature>
<evidence type="ECO:0000256" key="3">
    <source>
        <dbReference type="ARBA" id="ARBA00022801"/>
    </source>
</evidence>
<dbReference type="InterPro" id="IPR050727">
    <property type="entry name" value="GH43_arabinanases"/>
</dbReference>
<keyword evidence="11" id="KW-1185">Reference proteome</keyword>